<dbReference type="AlphaFoldDB" id="A0A853FCI7"/>
<accession>A0A853FCI7</accession>
<feature type="region of interest" description="Disordered" evidence="1">
    <location>
        <begin position="1"/>
        <end position="63"/>
    </location>
</feature>
<protein>
    <submittedName>
        <fullName evidence="2">Uncharacterized protein</fullName>
    </submittedName>
</protein>
<name>A0A853FCI7_9BURK</name>
<evidence type="ECO:0000313" key="3">
    <source>
        <dbReference type="Proteomes" id="UP000580517"/>
    </source>
</evidence>
<dbReference type="RefSeq" id="WP_129969484.1">
    <property type="nucleotide sequence ID" value="NZ_JACCEW010000003.1"/>
</dbReference>
<reference evidence="2 3" key="1">
    <citation type="submission" date="2020-07" db="EMBL/GenBank/DDBJ databases">
        <title>Taxonomic revisions and descriptions of new bacterial species based on genomic comparisons in the high-G+C-content subgroup of the family Alcaligenaceae.</title>
        <authorList>
            <person name="Szabo A."/>
            <person name="Felfoldi T."/>
        </authorList>
    </citation>
    <scope>NUCLEOTIDE SEQUENCE [LARGE SCALE GENOMIC DNA]</scope>
    <source>
        <strain evidence="2 3">DSM 25264</strain>
    </source>
</reference>
<comment type="caution">
    <text evidence="2">The sequence shown here is derived from an EMBL/GenBank/DDBJ whole genome shotgun (WGS) entry which is preliminary data.</text>
</comment>
<organism evidence="2 3">
    <name type="scientific">Allopusillimonas soli</name>
    <dbReference type="NCBI Taxonomy" id="659016"/>
    <lineage>
        <taxon>Bacteria</taxon>
        <taxon>Pseudomonadati</taxon>
        <taxon>Pseudomonadota</taxon>
        <taxon>Betaproteobacteria</taxon>
        <taxon>Burkholderiales</taxon>
        <taxon>Alcaligenaceae</taxon>
        <taxon>Allopusillimonas</taxon>
    </lineage>
</organism>
<keyword evidence="3" id="KW-1185">Reference proteome</keyword>
<feature type="compositionally biased region" description="Basic and acidic residues" evidence="1">
    <location>
        <begin position="17"/>
        <end position="47"/>
    </location>
</feature>
<dbReference type="Proteomes" id="UP000580517">
    <property type="component" value="Unassembled WGS sequence"/>
</dbReference>
<proteinExistence type="predicted"/>
<evidence type="ECO:0000313" key="2">
    <source>
        <dbReference type="EMBL" id="NYT37372.1"/>
    </source>
</evidence>
<evidence type="ECO:0000256" key="1">
    <source>
        <dbReference type="SAM" id="MobiDB-lite"/>
    </source>
</evidence>
<dbReference type="EMBL" id="JACCEW010000003">
    <property type="protein sequence ID" value="NYT37372.1"/>
    <property type="molecule type" value="Genomic_DNA"/>
</dbReference>
<sequence length="63" mass="7040">MTKARIEPGIKSINPSRESDLEKNKDRIRREKDVLPELGLKRPDKSNKPQADAPLGTGVDSDQ</sequence>
<gene>
    <name evidence="2" type="ORF">H0A68_10850</name>
</gene>